<dbReference type="Gene3D" id="3.10.450.620">
    <property type="entry name" value="JHP933, nucleotidyltransferase-like core domain"/>
    <property type="match status" value="1"/>
</dbReference>
<proteinExistence type="predicted"/>
<dbReference type="HOGENOM" id="CLU_092368_0_0_4"/>
<evidence type="ECO:0008006" key="2">
    <source>
        <dbReference type="Google" id="ProtNLM"/>
    </source>
</evidence>
<accession>C5CKX4</accession>
<dbReference type="KEGG" id="vap:Vapar_4515"/>
<evidence type="ECO:0000313" key="1">
    <source>
        <dbReference type="EMBL" id="ACS21125.1"/>
    </source>
</evidence>
<reference evidence="1" key="1">
    <citation type="submission" date="2009-06" db="EMBL/GenBank/DDBJ databases">
        <title>Complete sequence of chromosome 1 of Variovorax paradoxus S110.</title>
        <authorList>
            <consortium name="US DOE Joint Genome Institute"/>
            <person name="Lucas S."/>
            <person name="Copeland A."/>
            <person name="Lapidus A."/>
            <person name="Glavina del Rio T."/>
            <person name="Tice H."/>
            <person name="Bruce D."/>
            <person name="Goodwin L."/>
            <person name="Pitluck S."/>
            <person name="Chertkov O."/>
            <person name="Brettin T."/>
            <person name="Detter J.C."/>
            <person name="Han C."/>
            <person name="Larimer F."/>
            <person name="Land M."/>
            <person name="Hauser L."/>
            <person name="Kyrpides N."/>
            <person name="Ovchinnikova G."/>
            <person name="Orwin P."/>
            <person name="Leadbetter J.R."/>
            <person name="Spain J.C."/>
            <person name="Han J.I."/>
        </authorList>
    </citation>
    <scope>NUCLEOTIDE SEQUENCE</scope>
    <source>
        <strain evidence="1">S110</strain>
    </source>
</reference>
<dbReference type="InterPro" id="IPR014942">
    <property type="entry name" value="AbiEii"/>
</dbReference>
<name>C5CKX4_VARPS</name>
<gene>
    <name evidence="1" type="ordered locus">Vapar_4515</name>
</gene>
<dbReference type="AlphaFoldDB" id="C5CKX4"/>
<dbReference type="Pfam" id="PF08843">
    <property type="entry name" value="AbiEii"/>
    <property type="match status" value="1"/>
</dbReference>
<dbReference type="OrthoDB" id="1550603at2"/>
<sequence>MAAIFEDKFLTGQVAMRGGTVLHKAHLAPASRYSEDIDLVLVGDRPPGHIKKALTRVLKPLLGNPVESVMTDIQLTVRNLVAKSKIIRSTYTYDPTSSDAALAHLKVEVNTNENKSFFPLVTVKVQVPGPGAARHIAVASYDLDEMLGTKLRALLQREHGRDLFDIVWAWETSQQPHAVSKVNPGRVGEAFRFYMRQEGSTFSAANIEAELVRRMKSRKFLSDMDGYLAHDRTYSPQTAYEQFCQVFLPHL</sequence>
<dbReference type="EMBL" id="CP001635">
    <property type="protein sequence ID" value="ACS21125.1"/>
    <property type="molecule type" value="Genomic_DNA"/>
</dbReference>
<dbReference type="eggNOG" id="COG2253">
    <property type="taxonomic scope" value="Bacteria"/>
</dbReference>
<protein>
    <recommendedName>
        <fullName evidence="2">Nucleotidyl transferase AbiEii/AbiGii toxin family protein</fullName>
    </recommendedName>
</protein>
<organism evidence="1">
    <name type="scientific">Variovorax paradoxus (strain S110)</name>
    <dbReference type="NCBI Taxonomy" id="543728"/>
    <lineage>
        <taxon>Bacteria</taxon>
        <taxon>Pseudomonadati</taxon>
        <taxon>Pseudomonadota</taxon>
        <taxon>Betaproteobacteria</taxon>
        <taxon>Burkholderiales</taxon>
        <taxon>Comamonadaceae</taxon>
        <taxon>Variovorax</taxon>
    </lineage>
</organism>